<protein>
    <submittedName>
        <fullName evidence="3">Type I restriction-modification system specificity subunit</fullName>
    </submittedName>
</protein>
<keyword evidence="1" id="KW-0680">Restriction system</keyword>
<dbReference type="GO" id="GO:0009307">
    <property type="term" value="P:DNA restriction-modification system"/>
    <property type="evidence" value="ECO:0007669"/>
    <property type="project" value="UniProtKB-KW"/>
</dbReference>
<dbReference type="Proteomes" id="UP000050360">
    <property type="component" value="Unassembled WGS sequence"/>
</dbReference>
<reference evidence="3 4" key="1">
    <citation type="submission" date="2015-09" db="EMBL/GenBank/DDBJ databases">
        <title>A metagenomics-based metabolic model of nitrate-dependent anaerobic oxidation of methane by Methanoperedens-like archaea.</title>
        <authorList>
            <person name="Arshad A."/>
            <person name="Speth D.R."/>
            <person name="De Graaf R.M."/>
            <person name="Op Den Camp H.J."/>
            <person name="Jetten M.S."/>
            <person name="Welte C.U."/>
        </authorList>
    </citation>
    <scope>NUCLEOTIDE SEQUENCE [LARGE SCALE GENOMIC DNA]</scope>
</reference>
<keyword evidence="2" id="KW-0238">DNA-binding</keyword>
<dbReference type="SUPFAM" id="SSF116734">
    <property type="entry name" value="DNA methylase specificity domain"/>
    <property type="match status" value="1"/>
</dbReference>
<dbReference type="AlphaFoldDB" id="A0A0P8CMS8"/>
<name>A0A0P8CMS8_9EURY</name>
<accession>A0A0P8CMS8</accession>
<evidence type="ECO:0000256" key="2">
    <source>
        <dbReference type="ARBA" id="ARBA00023125"/>
    </source>
</evidence>
<dbReference type="Gene3D" id="3.90.220.20">
    <property type="entry name" value="DNA methylase specificity domains"/>
    <property type="match status" value="1"/>
</dbReference>
<proteinExistence type="predicted"/>
<dbReference type="GO" id="GO:0003677">
    <property type="term" value="F:DNA binding"/>
    <property type="evidence" value="ECO:0007669"/>
    <property type="project" value="UniProtKB-KW"/>
</dbReference>
<comment type="caution">
    <text evidence="3">The sequence shown here is derived from an EMBL/GenBank/DDBJ whole genome shotgun (WGS) entry which is preliminary data.</text>
</comment>
<evidence type="ECO:0000313" key="4">
    <source>
        <dbReference type="Proteomes" id="UP000050360"/>
    </source>
</evidence>
<evidence type="ECO:0000256" key="1">
    <source>
        <dbReference type="ARBA" id="ARBA00022747"/>
    </source>
</evidence>
<gene>
    <name evidence="3" type="ORF">MPEBLZ_00566</name>
</gene>
<evidence type="ECO:0000313" key="3">
    <source>
        <dbReference type="EMBL" id="KPQ44837.1"/>
    </source>
</evidence>
<dbReference type="EMBL" id="LKCM01000051">
    <property type="protein sequence ID" value="KPQ44837.1"/>
    <property type="molecule type" value="Genomic_DNA"/>
</dbReference>
<sequence length="77" mass="8836">MNPAVNQKSSYKLSELREIPEEWEVVKLRDERIADLIMGQSPLSSTYNDKGDGLPFLQGNAEFGDTYPHLYIHVLNR</sequence>
<organism evidence="3 4">
    <name type="scientific">Candidatus Methanoperedens nitratireducens</name>
    <dbReference type="NCBI Taxonomy" id="1392998"/>
    <lineage>
        <taxon>Archaea</taxon>
        <taxon>Methanobacteriati</taxon>
        <taxon>Methanobacteriota</taxon>
        <taxon>Stenosarchaea group</taxon>
        <taxon>Methanomicrobia</taxon>
        <taxon>Methanosarcinales</taxon>
        <taxon>ANME-2 cluster</taxon>
        <taxon>Candidatus Methanoperedentaceae</taxon>
        <taxon>Candidatus Methanoperedens</taxon>
    </lineage>
</organism>
<dbReference type="PATRIC" id="fig|1719120.3.peg.620"/>
<dbReference type="InterPro" id="IPR044946">
    <property type="entry name" value="Restrct_endonuc_typeI_TRD_sf"/>
</dbReference>